<name>A0A561ERY1_9ACTN</name>
<gene>
    <name evidence="1" type="ORF">FB465_3428</name>
</gene>
<dbReference type="AlphaFoldDB" id="A0A561ERY1"/>
<comment type="caution">
    <text evidence="1">The sequence shown here is derived from an EMBL/GenBank/DDBJ whole genome shotgun (WGS) entry which is preliminary data.</text>
</comment>
<evidence type="ECO:0000313" key="1">
    <source>
        <dbReference type="EMBL" id="TWE18361.1"/>
    </source>
</evidence>
<accession>A0A561ERY1</accession>
<dbReference type="EMBL" id="VIVR01000001">
    <property type="protein sequence ID" value="TWE18361.1"/>
    <property type="molecule type" value="Genomic_DNA"/>
</dbReference>
<dbReference type="RefSeq" id="WP_145791611.1">
    <property type="nucleotide sequence ID" value="NZ_BAAABR010000006.1"/>
</dbReference>
<evidence type="ECO:0000313" key="2">
    <source>
        <dbReference type="Proteomes" id="UP000318416"/>
    </source>
</evidence>
<dbReference type="Proteomes" id="UP000318416">
    <property type="component" value="Unassembled WGS sequence"/>
</dbReference>
<dbReference type="OrthoDB" id="4116477at2"/>
<protein>
    <submittedName>
        <fullName evidence="1">Uncharacterized protein</fullName>
    </submittedName>
</protein>
<proteinExistence type="predicted"/>
<keyword evidence="2" id="KW-1185">Reference proteome</keyword>
<organism evidence="1 2">
    <name type="scientific">Kitasatospora atroaurantiaca</name>
    <dbReference type="NCBI Taxonomy" id="285545"/>
    <lineage>
        <taxon>Bacteria</taxon>
        <taxon>Bacillati</taxon>
        <taxon>Actinomycetota</taxon>
        <taxon>Actinomycetes</taxon>
        <taxon>Kitasatosporales</taxon>
        <taxon>Streptomycetaceae</taxon>
        <taxon>Kitasatospora</taxon>
    </lineage>
</organism>
<sequence>MPTQANALPPSLVNELSDLNRRLTSVERAPAPINTFDRYPSSEWEPIDRGVVGDNIWHAMSIANVTGLVFDRIETKFTTYGVIKGKREPEVRLAAYRHTRDGKKQIVSASNTWQLSGADDYFLTSGMIRWIHGIPFGWNYATDTDVYSIEFQVRYAIGPEAIPARKYLSVVGGIDDPFTGLDLPEVKKDPNGQSWRELIVRDGEKFHWDWIDVGPTDTGNAKISAMQYCVGLPTARIPDATTVGTFSYGLAWKVARSPDLNEQVMNL</sequence>
<reference evidence="1 2" key="1">
    <citation type="submission" date="2019-06" db="EMBL/GenBank/DDBJ databases">
        <title>Sequencing the genomes of 1000 actinobacteria strains.</title>
        <authorList>
            <person name="Klenk H.-P."/>
        </authorList>
    </citation>
    <scope>NUCLEOTIDE SEQUENCE [LARGE SCALE GENOMIC DNA]</scope>
    <source>
        <strain evidence="1 2">DSM 41649</strain>
    </source>
</reference>